<dbReference type="Pfam" id="PF04464">
    <property type="entry name" value="Glyphos_transf"/>
    <property type="match status" value="1"/>
</dbReference>
<dbReference type="EMBL" id="VCKZ01000580">
    <property type="protein sequence ID" value="TMR26160.1"/>
    <property type="molecule type" value="Genomic_DNA"/>
</dbReference>
<evidence type="ECO:0000313" key="1">
    <source>
        <dbReference type="EMBL" id="TMR26160.1"/>
    </source>
</evidence>
<dbReference type="Gene3D" id="3.40.50.11820">
    <property type="match status" value="1"/>
</dbReference>
<comment type="caution">
    <text evidence="1">The sequence shown here is derived from an EMBL/GenBank/DDBJ whole genome shotgun (WGS) entry which is preliminary data.</text>
</comment>
<feature type="non-terminal residue" evidence="1">
    <location>
        <position position="1"/>
    </location>
</feature>
<dbReference type="InterPro" id="IPR007554">
    <property type="entry name" value="Glycerophosphate_synth"/>
</dbReference>
<evidence type="ECO:0000313" key="2">
    <source>
        <dbReference type="Proteomes" id="UP000305238"/>
    </source>
</evidence>
<dbReference type="InterPro" id="IPR043149">
    <property type="entry name" value="TagF_N"/>
</dbReference>
<gene>
    <name evidence="1" type="ORF">ETD96_41760</name>
</gene>
<dbReference type="GO" id="GO:0016020">
    <property type="term" value="C:membrane"/>
    <property type="evidence" value="ECO:0007669"/>
    <property type="project" value="InterPro"/>
</dbReference>
<reference evidence="1 2" key="1">
    <citation type="submission" date="2019-05" db="EMBL/GenBank/DDBJ databases">
        <title>Draft genome sequence of Actinomadura geliboluensis A8036.</title>
        <authorList>
            <person name="Saricaoglu S."/>
            <person name="Isik K."/>
        </authorList>
    </citation>
    <scope>NUCLEOTIDE SEQUENCE [LARGE SCALE GENOMIC DNA]</scope>
    <source>
        <strain evidence="1 2">A8036</strain>
    </source>
</reference>
<organism evidence="1 2">
    <name type="scientific">Actinomadura geliboluensis</name>
    <dbReference type="NCBI Taxonomy" id="882440"/>
    <lineage>
        <taxon>Bacteria</taxon>
        <taxon>Bacillati</taxon>
        <taxon>Actinomycetota</taxon>
        <taxon>Actinomycetes</taxon>
        <taxon>Streptosporangiales</taxon>
        <taxon>Thermomonosporaceae</taxon>
        <taxon>Actinomadura</taxon>
    </lineage>
</organism>
<proteinExistence type="predicted"/>
<dbReference type="AlphaFoldDB" id="A0A5S4GIR2"/>
<dbReference type="OrthoDB" id="3183633at2"/>
<evidence type="ECO:0008006" key="3">
    <source>
        <dbReference type="Google" id="ProtNLM"/>
    </source>
</evidence>
<dbReference type="Proteomes" id="UP000305238">
    <property type="component" value="Unassembled WGS sequence"/>
</dbReference>
<accession>A0A5S4GIR2</accession>
<sequence>HIITNHCLPGWYMKREGQTYVQTWHGTPLKRIGHDLKDVPYRCGLGHRRSPMSQ</sequence>
<dbReference type="GO" id="GO:0047355">
    <property type="term" value="F:CDP-glycerol glycerophosphotransferase activity"/>
    <property type="evidence" value="ECO:0007669"/>
    <property type="project" value="InterPro"/>
</dbReference>
<name>A0A5S4GIR2_9ACTN</name>
<keyword evidence="2" id="KW-1185">Reference proteome</keyword>
<protein>
    <recommendedName>
        <fullName evidence="3">CDP-glycerol--glycerophosphate glycerophosphotransferase</fullName>
    </recommendedName>
</protein>